<dbReference type="InterPro" id="IPR041588">
    <property type="entry name" value="Integrase_H2C2"/>
</dbReference>
<reference evidence="3" key="1">
    <citation type="journal article" date="2016" name="Nat. Genet.">
        <title>The genome sequences of Arachis duranensis and Arachis ipaensis, the diploid ancestors of cultivated peanut.</title>
        <authorList>
            <person name="Bertioli D.J."/>
            <person name="Cannon S.B."/>
            <person name="Froenicke L."/>
            <person name="Huang G."/>
            <person name="Farmer A.D."/>
            <person name="Cannon E.K."/>
            <person name="Liu X."/>
            <person name="Gao D."/>
            <person name="Clevenger J."/>
            <person name="Dash S."/>
            <person name="Ren L."/>
            <person name="Moretzsohn M.C."/>
            <person name="Shirasawa K."/>
            <person name="Huang W."/>
            <person name="Vidigal B."/>
            <person name="Abernathy B."/>
            <person name="Chu Y."/>
            <person name="Niederhuth C.E."/>
            <person name="Umale P."/>
            <person name="Araujo A.C."/>
            <person name="Kozik A."/>
            <person name="Kim K.D."/>
            <person name="Burow M.D."/>
            <person name="Varshney R.K."/>
            <person name="Wang X."/>
            <person name="Zhang X."/>
            <person name="Barkley N."/>
            <person name="Guimaraes P.M."/>
            <person name="Isobe S."/>
            <person name="Guo B."/>
            <person name="Liao B."/>
            <person name="Stalker H.T."/>
            <person name="Schmitz R.J."/>
            <person name="Scheffler B.E."/>
            <person name="Leal-Bertioli S.C."/>
            <person name="Xun X."/>
            <person name="Jackson S.A."/>
            <person name="Michelmore R."/>
            <person name="Ozias-Akins P."/>
        </authorList>
    </citation>
    <scope>NUCLEOTIDE SEQUENCE [LARGE SCALE GENOMIC DNA]</scope>
    <source>
        <strain evidence="3">cv. V14167</strain>
    </source>
</reference>
<keyword evidence="3" id="KW-1185">Reference proteome</keyword>
<reference evidence="4" key="2">
    <citation type="submission" date="2025-08" db="UniProtKB">
        <authorList>
            <consortium name="RefSeq"/>
        </authorList>
    </citation>
    <scope>IDENTIFICATION</scope>
    <source>
        <tissue evidence="4">Whole plant</tissue>
    </source>
</reference>
<dbReference type="Gene3D" id="1.10.340.70">
    <property type="match status" value="1"/>
</dbReference>
<dbReference type="GO" id="GO:0015074">
    <property type="term" value="P:DNA integration"/>
    <property type="evidence" value="ECO:0007669"/>
    <property type="project" value="InterPro"/>
</dbReference>
<dbReference type="GO" id="GO:0003676">
    <property type="term" value="F:nucleic acid binding"/>
    <property type="evidence" value="ECO:0007669"/>
    <property type="project" value="InterPro"/>
</dbReference>
<feature type="domain" description="Integrase catalytic" evidence="2">
    <location>
        <begin position="315"/>
        <end position="410"/>
    </location>
</feature>
<dbReference type="InterPro" id="IPR012337">
    <property type="entry name" value="RNaseH-like_sf"/>
</dbReference>
<dbReference type="Pfam" id="PF17921">
    <property type="entry name" value="Integrase_H2C2"/>
    <property type="match status" value="1"/>
</dbReference>
<evidence type="ECO:0000313" key="3">
    <source>
        <dbReference type="Proteomes" id="UP000515211"/>
    </source>
</evidence>
<sequence>MADFLAEMMGDPTEAPSTRWKLHVDGASNQMFGGAGIILESPTGVVYEQSIKFEFSVSNNQVEYKALLGGLVLAKEVGATRLEACSDSQVATSQINGAHQARDSLLQKYMEKVKELAAQFEEVSVQHVLRERNMRADLLSKLASTKPGAGNRSLIQGLAKEPTVTLHIMRVRPSWMDLITEFLESGKLPDDEKTAKALRRETAKYAIIQGQLFKKGLSQPLLKCLHLNQTEYVLKEVHEGCYGHHIGGKALARKLIRADYYWSSMMKDSKDFVRKCVRCQENANFHRAPAAELSLLTSSRPFSQWGVDLLGPFPVITRFGIPEAVISNNGTQFTDKRFVEFLAGLGIKQKFSSVEHPQTNGQVEAANKVILLGLKKQLDKKMVYGLTNSPQLSGLTERPSNCPRGKPLFD</sequence>
<dbReference type="RefSeq" id="XP_015958919.1">
    <property type="nucleotide sequence ID" value="XM_016103433.1"/>
</dbReference>
<dbReference type="KEGG" id="adu:107482839"/>
<dbReference type="PANTHER" id="PTHR48475:SF2">
    <property type="entry name" value="RIBONUCLEASE H"/>
    <property type="match status" value="1"/>
</dbReference>
<evidence type="ECO:0000259" key="2">
    <source>
        <dbReference type="PROSITE" id="PS50994"/>
    </source>
</evidence>
<evidence type="ECO:0000259" key="1">
    <source>
        <dbReference type="PROSITE" id="PS50879"/>
    </source>
</evidence>
<dbReference type="PANTHER" id="PTHR48475">
    <property type="entry name" value="RIBONUCLEASE H"/>
    <property type="match status" value="1"/>
</dbReference>
<dbReference type="PROSITE" id="PS50994">
    <property type="entry name" value="INTEGRASE"/>
    <property type="match status" value="1"/>
</dbReference>
<accession>A0A6P4CXJ6</accession>
<dbReference type="SUPFAM" id="SSF53098">
    <property type="entry name" value="Ribonuclease H-like"/>
    <property type="match status" value="2"/>
</dbReference>
<dbReference type="CDD" id="cd09279">
    <property type="entry name" value="RNase_HI_like"/>
    <property type="match status" value="1"/>
</dbReference>
<dbReference type="InterPro" id="IPR001584">
    <property type="entry name" value="Integrase_cat-core"/>
</dbReference>
<dbReference type="GeneID" id="107482839"/>
<dbReference type="GO" id="GO:0004523">
    <property type="term" value="F:RNA-DNA hybrid ribonuclease activity"/>
    <property type="evidence" value="ECO:0007669"/>
    <property type="project" value="InterPro"/>
</dbReference>
<feature type="domain" description="RNase H type-1" evidence="1">
    <location>
        <begin position="16"/>
        <end position="145"/>
    </location>
</feature>
<dbReference type="InterPro" id="IPR002156">
    <property type="entry name" value="RNaseH_domain"/>
</dbReference>
<name>A0A6P4CXJ6_ARADU</name>
<dbReference type="InterPro" id="IPR036397">
    <property type="entry name" value="RNaseH_sf"/>
</dbReference>
<proteinExistence type="predicted"/>
<protein>
    <submittedName>
        <fullName evidence="4">Uncharacterized protein LOC107482839</fullName>
    </submittedName>
</protein>
<evidence type="ECO:0000313" key="4">
    <source>
        <dbReference type="RefSeq" id="XP_015958919.1"/>
    </source>
</evidence>
<dbReference type="Gene3D" id="3.30.420.10">
    <property type="entry name" value="Ribonuclease H-like superfamily/Ribonuclease H"/>
    <property type="match status" value="2"/>
</dbReference>
<organism evidence="3 4">
    <name type="scientific">Arachis duranensis</name>
    <name type="common">Wild peanut</name>
    <dbReference type="NCBI Taxonomy" id="130453"/>
    <lineage>
        <taxon>Eukaryota</taxon>
        <taxon>Viridiplantae</taxon>
        <taxon>Streptophyta</taxon>
        <taxon>Embryophyta</taxon>
        <taxon>Tracheophyta</taxon>
        <taxon>Spermatophyta</taxon>
        <taxon>Magnoliopsida</taxon>
        <taxon>eudicotyledons</taxon>
        <taxon>Gunneridae</taxon>
        <taxon>Pentapetalae</taxon>
        <taxon>rosids</taxon>
        <taxon>fabids</taxon>
        <taxon>Fabales</taxon>
        <taxon>Fabaceae</taxon>
        <taxon>Papilionoideae</taxon>
        <taxon>50 kb inversion clade</taxon>
        <taxon>dalbergioids sensu lato</taxon>
        <taxon>Dalbergieae</taxon>
        <taxon>Pterocarpus clade</taxon>
        <taxon>Arachis</taxon>
    </lineage>
</organism>
<gene>
    <name evidence="4" type="primary">LOC107482839</name>
</gene>
<dbReference type="Proteomes" id="UP000515211">
    <property type="component" value="Chromosome 4"/>
</dbReference>
<dbReference type="PROSITE" id="PS50879">
    <property type="entry name" value="RNASE_H_1"/>
    <property type="match status" value="1"/>
</dbReference>
<dbReference type="Pfam" id="PF13456">
    <property type="entry name" value="RVT_3"/>
    <property type="match status" value="1"/>
</dbReference>
<dbReference type="AlphaFoldDB" id="A0A6P4CXJ6"/>